<evidence type="ECO:0000313" key="4">
    <source>
        <dbReference type="Proteomes" id="UP000659223"/>
    </source>
</evidence>
<keyword evidence="1" id="KW-0233">DNA recombination</keyword>
<evidence type="ECO:0008006" key="5">
    <source>
        <dbReference type="Google" id="ProtNLM"/>
    </source>
</evidence>
<dbReference type="InterPro" id="IPR013762">
    <property type="entry name" value="Integrase-like_cat_sf"/>
</dbReference>
<organism evidence="3 4">
    <name type="scientific">Streptomyces hiroshimensis</name>
    <dbReference type="NCBI Taxonomy" id="66424"/>
    <lineage>
        <taxon>Bacteria</taxon>
        <taxon>Bacillati</taxon>
        <taxon>Actinomycetota</taxon>
        <taxon>Actinomycetes</taxon>
        <taxon>Kitasatosporales</taxon>
        <taxon>Streptomycetaceae</taxon>
        <taxon>Streptomyces</taxon>
    </lineage>
</organism>
<keyword evidence="4" id="KW-1185">Reference proteome</keyword>
<sequence length="246" mass="27403">MINGVLFRQRTGVPWRDLPARFEHSDRARDSVKPFLMWCASNRLTRRFRLPGAQIRRGTQLTQQQRMKMLGQLFTNESLPLRSRVAAVIVLLYAQPVTRLVRLTIDDVTTDSDQVLLRLGEPPSPAPVPFADLLLRYIASRANMRTATNPGSRWLFPGRRAGQPMHPEALSALIKVLGIPTIAGRGAAIRQHVLEVPAPVVADALRYHQVTATRLATQAGGPWSRYAPGDHTRSPASPSEPRTRDS</sequence>
<evidence type="ECO:0000256" key="1">
    <source>
        <dbReference type="ARBA" id="ARBA00023172"/>
    </source>
</evidence>
<dbReference type="InterPro" id="IPR011010">
    <property type="entry name" value="DNA_brk_join_enz"/>
</dbReference>
<comment type="caution">
    <text evidence="3">The sequence shown here is derived from an EMBL/GenBank/DDBJ whole genome shotgun (WGS) entry which is preliminary data.</text>
</comment>
<name>A0ABQ2Y881_9ACTN</name>
<reference evidence="4" key="1">
    <citation type="journal article" date="2019" name="Int. J. Syst. Evol. Microbiol.">
        <title>The Global Catalogue of Microorganisms (GCM) 10K type strain sequencing project: providing services to taxonomists for standard genome sequencing and annotation.</title>
        <authorList>
            <consortium name="The Broad Institute Genomics Platform"/>
            <consortium name="The Broad Institute Genome Sequencing Center for Infectious Disease"/>
            <person name="Wu L."/>
            <person name="Ma J."/>
        </authorList>
    </citation>
    <scope>NUCLEOTIDE SEQUENCE [LARGE SCALE GENOMIC DNA]</scope>
    <source>
        <strain evidence="4">JCM 4586</strain>
    </source>
</reference>
<dbReference type="Gene3D" id="1.10.443.10">
    <property type="entry name" value="Intergrase catalytic core"/>
    <property type="match status" value="1"/>
</dbReference>
<dbReference type="EMBL" id="BMUT01000001">
    <property type="protein sequence ID" value="GGX67183.1"/>
    <property type="molecule type" value="Genomic_DNA"/>
</dbReference>
<protein>
    <recommendedName>
        <fullName evidence="5">Integrase</fullName>
    </recommendedName>
</protein>
<accession>A0ABQ2Y881</accession>
<proteinExistence type="predicted"/>
<dbReference type="Proteomes" id="UP000659223">
    <property type="component" value="Unassembled WGS sequence"/>
</dbReference>
<dbReference type="SUPFAM" id="SSF56349">
    <property type="entry name" value="DNA breaking-rejoining enzymes"/>
    <property type="match status" value="1"/>
</dbReference>
<gene>
    <name evidence="3" type="ORF">GCM10010324_10550</name>
</gene>
<evidence type="ECO:0000256" key="2">
    <source>
        <dbReference type="SAM" id="MobiDB-lite"/>
    </source>
</evidence>
<evidence type="ECO:0000313" key="3">
    <source>
        <dbReference type="EMBL" id="GGX67183.1"/>
    </source>
</evidence>
<feature type="region of interest" description="Disordered" evidence="2">
    <location>
        <begin position="220"/>
        <end position="246"/>
    </location>
</feature>